<evidence type="ECO:0000256" key="2">
    <source>
        <dbReference type="ARBA" id="ARBA00022741"/>
    </source>
</evidence>
<feature type="domain" description="Helicase C-terminal" evidence="10">
    <location>
        <begin position="673"/>
        <end position="834"/>
    </location>
</feature>
<keyword evidence="6" id="KW-0863">Zinc-finger</keyword>
<dbReference type="InterPro" id="IPR014001">
    <property type="entry name" value="Helicase_ATP-bd"/>
</dbReference>
<dbReference type="STRING" id="1157616.A0A1Z5TL29"/>
<dbReference type="CDD" id="cd18008">
    <property type="entry name" value="DEXDc_SHPRH-like"/>
    <property type="match status" value="1"/>
</dbReference>
<evidence type="ECO:0000256" key="5">
    <source>
        <dbReference type="ARBA" id="ARBA00022840"/>
    </source>
</evidence>
<dbReference type="SMART" id="SM00490">
    <property type="entry name" value="HELICc"/>
    <property type="match status" value="1"/>
</dbReference>
<dbReference type="Gene3D" id="3.40.50.300">
    <property type="entry name" value="P-loop containing nucleotide triphosphate hydrolases"/>
    <property type="match status" value="1"/>
</dbReference>
<dbReference type="SMART" id="SM00487">
    <property type="entry name" value="DEXDc"/>
    <property type="match status" value="1"/>
</dbReference>
<dbReference type="InterPro" id="IPR050628">
    <property type="entry name" value="SNF2_RAD54_helicase_TF"/>
</dbReference>
<feature type="region of interest" description="Disordered" evidence="7">
    <location>
        <begin position="529"/>
        <end position="632"/>
    </location>
</feature>
<keyword evidence="4" id="KW-0347">Helicase</keyword>
<organism evidence="11 12">
    <name type="scientific">Hortaea werneckii EXF-2000</name>
    <dbReference type="NCBI Taxonomy" id="1157616"/>
    <lineage>
        <taxon>Eukaryota</taxon>
        <taxon>Fungi</taxon>
        <taxon>Dikarya</taxon>
        <taxon>Ascomycota</taxon>
        <taxon>Pezizomycotina</taxon>
        <taxon>Dothideomycetes</taxon>
        <taxon>Dothideomycetidae</taxon>
        <taxon>Mycosphaerellales</taxon>
        <taxon>Teratosphaeriaceae</taxon>
        <taxon>Hortaea</taxon>
    </lineage>
</organism>
<name>A0A1Z5TL29_HORWE</name>
<keyword evidence="3" id="KW-0378">Hydrolase</keyword>
<dbReference type="GO" id="GO:0005524">
    <property type="term" value="F:ATP binding"/>
    <property type="evidence" value="ECO:0007669"/>
    <property type="project" value="UniProtKB-KW"/>
</dbReference>
<feature type="domain" description="RING-type" evidence="8">
    <location>
        <begin position="454"/>
        <end position="507"/>
    </location>
</feature>
<evidence type="ECO:0000313" key="11">
    <source>
        <dbReference type="EMBL" id="OTA36698.1"/>
    </source>
</evidence>
<keyword evidence="5" id="KW-0067">ATP-binding</keyword>
<evidence type="ECO:0000256" key="3">
    <source>
        <dbReference type="ARBA" id="ARBA00022801"/>
    </source>
</evidence>
<dbReference type="GO" id="GO:0005737">
    <property type="term" value="C:cytoplasm"/>
    <property type="evidence" value="ECO:0007669"/>
    <property type="project" value="TreeGrafter"/>
</dbReference>
<evidence type="ECO:0000259" key="8">
    <source>
        <dbReference type="PROSITE" id="PS50089"/>
    </source>
</evidence>
<dbReference type="Pfam" id="PF00271">
    <property type="entry name" value="Helicase_C"/>
    <property type="match status" value="1"/>
</dbReference>
<dbReference type="OrthoDB" id="423559at2759"/>
<reference evidence="11 12" key="1">
    <citation type="submission" date="2017-01" db="EMBL/GenBank/DDBJ databases">
        <title>The recent genome duplication of the halophilic yeast Hortaea werneckii: insights from long-read sequencing.</title>
        <authorList>
            <person name="Sinha S."/>
            <person name="Flibotte S."/>
            <person name="Neira M."/>
            <person name="Lenassi M."/>
            <person name="Gostincar C."/>
            <person name="Stajich J.E."/>
            <person name="Nislow C.E."/>
        </authorList>
    </citation>
    <scope>NUCLEOTIDE SEQUENCE [LARGE SCALE GENOMIC DNA]</scope>
    <source>
        <strain evidence="11 12">EXF-2000</strain>
    </source>
</reference>
<accession>A0A1Z5TL29</accession>
<dbReference type="SUPFAM" id="SSF52540">
    <property type="entry name" value="P-loop containing nucleoside triphosphate hydrolases"/>
    <property type="match status" value="2"/>
</dbReference>
<dbReference type="InterPro" id="IPR001650">
    <property type="entry name" value="Helicase_C-like"/>
</dbReference>
<evidence type="ECO:0008006" key="13">
    <source>
        <dbReference type="Google" id="ProtNLM"/>
    </source>
</evidence>
<dbReference type="AlphaFoldDB" id="A0A1Z5TL29"/>
<evidence type="ECO:0000313" key="12">
    <source>
        <dbReference type="Proteomes" id="UP000194280"/>
    </source>
</evidence>
<dbReference type="InterPro" id="IPR000330">
    <property type="entry name" value="SNF2_N"/>
</dbReference>
<dbReference type="InterPro" id="IPR001841">
    <property type="entry name" value="Znf_RING"/>
</dbReference>
<dbReference type="PANTHER" id="PTHR45626:SF16">
    <property type="entry name" value="ATP-DEPENDENT HELICASE ULS1"/>
    <property type="match status" value="1"/>
</dbReference>
<evidence type="ECO:0000259" key="9">
    <source>
        <dbReference type="PROSITE" id="PS51192"/>
    </source>
</evidence>
<dbReference type="GO" id="GO:0004386">
    <property type="term" value="F:helicase activity"/>
    <property type="evidence" value="ECO:0007669"/>
    <property type="project" value="UniProtKB-KW"/>
</dbReference>
<dbReference type="Gene3D" id="3.40.50.10810">
    <property type="entry name" value="Tandem AAA-ATPase domain"/>
    <property type="match status" value="1"/>
</dbReference>
<dbReference type="InterPro" id="IPR038718">
    <property type="entry name" value="SNF2-like_sf"/>
</dbReference>
<dbReference type="SUPFAM" id="SSF57850">
    <property type="entry name" value="RING/U-box"/>
    <property type="match status" value="1"/>
</dbReference>
<comment type="caution">
    <text evidence="11">The sequence shown here is derived from an EMBL/GenBank/DDBJ whole genome shotgun (WGS) entry which is preliminary data.</text>
</comment>
<sequence>MPQPVYGTATPSYPSYGTLNSNSYWDAQSAMRGQNGYSGYNGHPGYKGYGSNIEEANYLINGGRSGGTGSSIDPFSLDDDVLFGGMRPSPLGQHAYSGLEDLYNSRYDAIADMDPTRTKEEINALLNNIRPDEELPEHLRVHTPEAMAVKLHKYQEMGLTWLKNCEEGTNKGGVLADDMGLGKTIQMLSLMATRRSEDPRLKTTLIVAPVALMRQWKQEIQSKIKTGPRHSMSVFIHHGSGKKKDFRDLRVYDVVLTTYGSLASELKKMEKFTLRQKNDPDARPYPHEKCALIGPDAHWYRVILDEAQPLKKGSEVLRESAMRKLQTLIKAIMIRRTKQSTFEGQPILVLPDRTAAVDNPEFDEGERDFYEHLEKGTRLQFEKYYSEGTVGKQYSAILVLLLRLRQACCHPYLIKDYGVAGVADMKQDEMLEMAKQLDPQVVARIREKAGNFDCSICFDAAPDPAIFIPCGHDACLECFSRITDSSNAIAAGADDGDGAAARCPTCRGPIHKKKITDLKNFKRVHQPELLTEDERKEMEILDDDDKKDNEDDESGFESESETESDDEDADDVDERGNLRGFVIANDDDEADSSNAGPADAAGNQARSRKASSKSKKGKKSKKAKGKEKAKSKKNVTLADLKTLGARNATARKKYLRQLRETWVSSAKIEKTLEILTAIMDVKIEGEKVLIFSQWTTLLDLLEIPIDERGWGYRRYDGSMNAKLREDAVDDFRSQQDVRIMLVSLKAGNAGLNLNMASQVIIMDPFWNPFIEEQAIDRSHRLGQTRPVQVHKLLIQNTVEDRIMEIQERKRDFVGEALDEAAGKSLSRLNVQDLAYLFGVTRNPS</sequence>
<dbReference type="VEuPathDB" id="FungiDB:BTJ68_03331"/>
<dbReference type="PROSITE" id="PS51194">
    <property type="entry name" value="HELICASE_CTER"/>
    <property type="match status" value="1"/>
</dbReference>
<dbReference type="GO" id="GO:0008094">
    <property type="term" value="F:ATP-dependent activity, acting on DNA"/>
    <property type="evidence" value="ECO:0007669"/>
    <property type="project" value="TreeGrafter"/>
</dbReference>
<dbReference type="InParanoid" id="A0A1Z5TL29"/>
<evidence type="ECO:0000259" key="10">
    <source>
        <dbReference type="PROSITE" id="PS51194"/>
    </source>
</evidence>
<keyword evidence="6" id="KW-0862">Zinc</keyword>
<gene>
    <name evidence="11" type="ORF">BTJ68_03331</name>
</gene>
<feature type="domain" description="Helicase ATP-binding" evidence="9">
    <location>
        <begin position="164"/>
        <end position="329"/>
    </location>
</feature>
<feature type="compositionally biased region" description="Basic residues" evidence="7">
    <location>
        <begin position="606"/>
        <end position="632"/>
    </location>
</feature>
<dbReference type="GO" id="GO:0000724">
    <property type="term" value="P:double-strand break repair via homologous recombination"/>
    <property type="evidence" value="ECO:0007669"/>
    <property type="project" value="TreeGrafter"/>
</dbReference>
<evidence type="ECO:0000256" key="7">
    <source>
        <dbReference type="SAM" id="MobiDB-lite"/>
    </source>
</evidence>
<dbReference type="EMBL" id="MUNK01000028">
    <property type="protein sequence ID" value="OTA36698.1"/>
    <property type="molecule type" value="Genomic_DNA"/>
</dbReference>
<feature type="compositionally biased region" description="Basic and acidic residues" evidence="7">
    <location>
        <begin position="532"/>
        <end position="549"/>
    </location>
</feature>
<keyword evidence="2" id="KW-0547">Nucleotide-binding</keyword>
<proteinExistence type="inferred from homology"/>
<feature type="compositionally biased region" description="Acidic residues" evidence="7">
    <location>
        <begin position="550"/>
        <end position="573"/>
    </location>
</feature>
<dbReference type="PROSITE" id="PS50089">
    <property type="entry name" value="ZF_RING_2"/>
    <property type="match status" value="1"/>
</dbReference>
<dbReference type="PANTHER" id="PTHR45626">
    <property type="entry name" value="TRANSCRIPTION TERMINATION FACTOR 2-RELATED"/>
    <property type="match status" value="1"/>
</dbReference>
<dbReference type="GO" id="GO:0008270">
    <property type="term" value="F:zinc ion binding"/>
    <property type="evidence" value="ECO:0007669"/>
    <property type="project" value="UniProtKB-KW"/>
</dbReference>
<dbReference type="CDD" id="cd18793">
    <property type="entry name" value="SF2_C_SNF"/>
    <property type="match status" value="1"/>
</dbReference>
<dbReference type="SMART" id="SM00184">
    <property type="entry name" value="RING"/>
    <property type="match status" value="1"/>
</dbReference>
<protein>
    <recommendedName>
        <fullName evidence="13">SWI/SNF family DNA-dependent ATPase Ris1</fullName>
    </recommendedName>
</protein>
<dbReference type="PROSITE" id="PS51192">
    <property type="entry name" value="HELICASE_ATP_BIND_1"/>
    <property type="match status" value="1"/>
</dbReference>
<evidence type="ECO:0000256" key="4">
    <source>
        <dbReference type="ARBA" id="ARBA00022806"/>
    </source>
</evidence>
<dbReference type="InterPro" id="IPR013083">
    <property type="entry name" value="Znf_RING/FYVE/PHD"/>
</dbReference>
<dbReference type="GO" id="GO:0005634">
    <property type="term" value="C:nucleus"/>
    <property type="evidence" value="ECO:0007669"/>
    <property type="project" value="TreeGrafter"/>
</dbReference>
<keyword evidence="6" id="KW-0479">Metal-binding</keyword>
<dbReference type="InterPro" id="IPR049730">
    <property type="entry name" value="SNF2/RAD54-like_C"/>
</dbReference>
<dbReference type="Pfam" id="PF13920">
    <property type="entry name" value="zf-C3HC4_3"/>
    <property type="match status" value="1"/>
</dbReference>
<dbReference type="Proteomes" id="UP000194280">
    <property type="component" value="Unassembled WGS sequence"/>
</dbReference>
<dbReference type="Gene3D" id="3.30.40.10">
    <property type="entry name" value="Zinc/RING finger domain, C3HC4 (zinc finger)"/>
    <property type="match status" value="1"/>
</dbReference>
<dbReference type="Pfam" id="PF00176">
    <property type="entry name" value="SNF2-rel_dom"/>
    <property type="match status" value="1"/>
</dbReference>
<evidence type="ECO:0000256" key="6">
    <source>
        <dbReference type="PROSITE-ProRule" id="PRU00175"/>
    </source>
</evidence>
<comment type="similarity">
    <text evidence="1">Belongs to the SNF2/RAD54 helicase family.</text>
</comment>
<evidence type="ECO:0000256" key="1">
    <source>
        <dbReference type="ARBA" id="ARBA00007025"/>
    </source>
</evidence>
<dbReference type="InterPro" id="IPR027417">
    <property type="entry name" value="P-loop_NTPase"/>
</dbReference>
<keyword evidence="12" id="KW-1185">Reference proteome</keyword>
<dbReference type="GO" id="GO:0016787">
    <property type="term" value="F:hydrolase activity"/>
    <property type="evidence" value="ECO:0007669"/>
    <property type="project" value="UniProtKB-KW"/>
</dbReference>